<evidence type="ECO:0000256" key="2">
    <source>
        <dbReference type="ARBA" id="ARBA00023125"/>
    </source>
</evidence>
<dbReference type="Gene3D" id="1.10.10.60">
    <property type="entry name" value="Homeodomain-like"/>
    <property type="match status" value="2"/>
</dbReference>
<dbReference type="InterPro" id="IPR018060">
    <property type="entry name" value="HTH_AraC"/>
</dbReference>
<reference evidence="5 6" key="1">
    <citation type="submission" date="2007-03" db="EMBL/GenBank/DDBJ databases">
        <authorList>
            <person name="Fulton L."/>
            <person name="Clifton S."/>
            <person name="Fulton B."/>
            <person name="Xu J."/>
            <person name="Minx P."/>
            <person name="Pepin K.H."/>
            <person name="Johnson M."/>
            <person name="Thiruvilangam P."/>
            <person name="Bhonagiri V."/>
            <person name="Nash W.E."/>
            <person name="Mardis E.R."/>
            <person name="Wilson R.K."/>
        </authorList>
    </citation>
    <scope>NUCLEOTIDE SEQUENCE [LARGE SCALE GENOMIC DNA]</scope>
    <source>
        <strain evidence="5 6">ATCC 29174</strain>
    </source>
</reference>
<dbReference type="PROSITE" id="PS01124">
    <property type="entry name" value="HTH_ARAC_FAMILY_2"/>
    <property type="match status" value="1"/>
</dbReference>
<keyword evidence="3" id="KW-0804">Transcription</keyword>
<comment type="caution">
    <text evidence="5">The sequence shown here is derived from an EMBL/GenBank/DDBJ whole genome shotgun (WGS) entry which is preliminary data.</text>
</comment>
<dbReference type="Proteomes" id="UP000006002">
    <property type="component" value="Unassembled WGS sequence"/>
</dbReference>
<protein>
    <submittedName>
        <fullName evidence="5">Transcriptional regulator, AraC family</fullName>
    </submittedName>
</protein>
<dbReference type="GO" id="GO:0043565">
    <property type="term" value="F:sequence-specific DNA binding"/>
    <property type="evidence" value="ECO:0007669"/>
    <property type="project" value="InterPro"/>
</dbReference>
<dbReference type="InterPro" id="IPR009057">
    <property type="entry name" value="Homeodomain-like_sf"/>
</dbReference>
<dbReference type="Pfam" id="PF02311">
    <property type="entry name" value="AraC_binding"/>
    <property type="match status" value="1"/>
</dbReference>
<dbReference type="AlphaFoldDB" id="A5ZSJ3"/>
<dbReference type="PANTHER" id="PTHR43280:SF30">
    <property type="entry name" value="MMSAB OPERON REGULATORY PROTEIN"/>
    <property type="match status" value="1"/>
</dbReference>
<dbReference type="InterPro" id="IPR003313">
    <property type="entry name" value="AraC-bd"/>
</dbReference>
<evidence type="ECO:0000256" key="3">
    <source>
        <dbReference type="ARBA" id="ARBA00023163"/>
    </source>
</evidence>
<dbReference type="EMBL" id="AAVO02000007">
    <property type="protein sequence ID" value="EDM87405.1"/>
    <property type="molecule type" value="Genomic_DNA"/>
</dbReference>
<feature type="domain" description="HTH araC/xylS-type" evidence="4">
    <location>
        <begin position="184"/>
        <end position="282"/>
    </location>
</feature>
<dbReference type="HOGENOM" id="CLU_000445_88_6_9"/>
<sequence length="287" mass="33199">MIKTMSDSIFHIFSDERFLDLTVYQYGYEKCEPLHSYGPFVRNHYLFHYIISGKGMLSVTEKDDNAVYHMEAHSGFLIEPGRINLYSADQKFPWEYVWVEFDGLRAKELMEEAGLSNDHPVFHPISDTAADKLRDEMLRLTQYPDNSRPLGIIGQLYLIMDALIQGSSNKKRLQGGKLSRFYAQEALSFIEQNYALPITVEDMANRCNLDRSYFGKVFKDMIGQSPQDFLIRYRMSKATSLLTSTSLSIGDISVQVGYPNQLHFSRAFRNIYGMSPRQYRQQNKLLS</sequence>
<reference evidence="5 6" key="2">
    <citation type="submission" date="2007-04" db="EMBL/GenBank/DDBJ databases">
        <title>Draft genome sequence of Ruminococcus obeum (ATCC 29174).</title>
        <authorList>
            <person name="Sudarsanam P."/>
            <person name="Ley R."/>
            <person name="Guruge J."/>
            <person name="Turnbaugh P.J."/>
            <person name="Mahowald M."/>
            <person name="Liep D."/>
            <person name="Gordon J."/>
        </authorList>
    </citation>
    <scope>NUCLEOTIDE SEQUENCE [LARGE SCALE GENOMIC DNA]</scope>
    <source>
        <strain evidence="5 6">ATCC 29174</strain>
    </source>
</reference>
<dbReference type="GO" id="GO:0003700">
    <property type="term" value="F:DNA-binding transcription factor activity"/>
    <property type="evidence" value="ECO:0007669"/>
    <property type="project" value="InterPro"/>
</dbReference>
<name>A5ZSJ3_9FIRM</name>
<dbReference type="Gene3D" id="2.60.120.280">
    <property type="entry name" value="Regulatory protein AraC"/>
    <property type="match status" value="1"/>
</dbReference>
<keyword evidence="1" id="KW-0805">Transcription regulation</keyword>
<gene>
    <name evidence="5" type="ORF">RUMOBE_01971</name>
</gene>
<dbReference type="SUPFAM" id="SSF51215">
    <property type="entry name" value="Regulatory protein AraC"/>
    <property type="match status" value="1"/>
</dbReference>
<dbReference type="CDD" id="cd06986">
    <property type="entry name" value="cupin_MmsR-like_N"/>
    <property type="match status" value="1"/>
</dbReference>
<evidence type="ECO:0000313" key="6">
    <source>
        <dbReference type="Proteomes" id="UP000006002"/>
    </source>
</evidence>
<dbReference type="eggNOG" id="COG2207">
    <property type="taxonomic scope" value="Bacteria"/>
</dbReference>
<evidence type="ECO:0000313" key="5">
    <source>
        <dbReference type="EMBL" id="EDM87405.1"/>
    </source>
</evidence>
<keyword evidence="2" id="KW-0238">DNA-binding</keyword>
<organism evidence="5 6">
    <name type="scientific">Blautia obeum ATCC 29174</name>
    <dbReference type="NCBI Taxonomy" id="411459"/>
    <lineage>
        <taxon>Bacteria</taxon>
        <taxon>Bacillati</taxon>
        <taxon>Bacillota</taxon>
        <taxon>Clostridia</taxon>
        <taxon>Lachnospirales</taxon>
        <taxon>Lachnospiraceae</taxon>
        <taxon>Blautia</taxon>
    </lineage>
</organism>
<dbReference type="InterPro" id="IPR020449">
    <property type="entry name" value="Tscrpt_reg_AraC-type_HTH"/>
</dbReference>
<evidence type="ECO:0000259" key="4">
    <source>
        <dbReference type="PROSITE" id="PS01124"/>
    </source>
</evidence>
<dbReference type="InterPro" id="IPR018062">
    <property type="entry name" value="HTH_AraC-typ_CS"/>
</dbReference>
<evidence type="ECO:0000256" key="1">
    <source>
        <dbReference type="ARBA" id="ARBA00023015"/>
    </source>
</evidence>
<dbReference type="PANTHER" id="PTHR43280">
    <property type="entry name" value="ARAC-FAMILY TRANSCRIPTIONAL REGULATOR"/>
    <property type="match status" value="1"/>
</dbReference>
<dbReference type="PROSITE" id="PS00041">
    <property type="entry name" value="HTH_ARAC_FAMILY_1"/>
    <property type="match status" value="1"/>
</dbReference>
<dbReference type="SUPFAM" id="SSF46689">
    <property type="entry name" value="Homeodomain-like"/>
    <property type="match status" value="2"/>
</dbReference>
<accession>A5ZSJ3</accession>
<dbReference type="PRINTS" id="PR00032">
    <property type="entry name" value="HTHARAC"/>
</dbReference>
<dbReference type="Pfam" id="PF12833">
    <property type="entry name" value="HTH_18"/>
    <property type="match status" value="1"/>
</dbReference>
<proteinExistence type="predicted"/>
<dbReference type="SMART" id="SM00342">
    <property type="entry name" value="HTH_ARAC"/>
    <property type="match status" value="1"/>
</dbReference>
<dbReference type="InterPro" id="IPR037923">
    <property type="entry name" value="HTH-like"/>
</dbReference>